<keyword evidence="10 11" id="KW-0407">Ion channel</keyword>
<sequence>MDELELNKNKMENQQLPKESFMSLVKDFGEYTSVHGLERVMSTKQWIRKAFWSLLFVAAITVLGFQVNALYHKFQQRPLVTLFTLQSDTSLPFPVVTLCNFNALKYDALLNSNLTALIEKFQRQRLTLELLLEQEQYLDSFSPQAGVRLDITTQGQMPFPMEKGLSLPPGFATAIGLRKVIIERQDPFKNGRCRANPLKRDDNLYTKMYNTSYSSTVRACKESCRARNQFKNCGCMEYKFPIGNEPICNITKKNVSLFVSKRTRKEREICLVDEWLIQLPDFASDIGGQLGLWIGCSVLTVAEFLEFAMLLIGLAVRKCSSSNKINTSVMELKEKDSQ</sequence>
<evidence type="ECO:0000256" key="9">
    <source>
        <dbReference type="ARBA" id="ARBA00023201"/>
    </source>
</evidence>
<keyword evidence="14" id="KW-1185">Reference proteome</keyword>
<dbReference type="EMBL" id="JARQWQ010000027">
    <property type="protein sequence ID" value="KAK2562872.1"/>
    <property type="molecule type" value="Genomic_DNA"/>
</dbReference>
<keyword evidence="5 12" id="KW-1133">Transmembrane helix</keyword>
<dbReference type="PANTHER" id="PTHR11690:SF248">
    <property type="entry name" value="PICKPOCKET 17, ISOFORM A"/>
    <property type="match status" value="1"/>
</dbReference>
<keyword evidence="9 11" id="KW-0739">Sodium transport</keyword>
<dbReference type="Gene3D" id="2.60.470.10">
    <property type="entry name" value="Acid-sensing ion channels like domains"/>
    <property type="match status" value="1"/>
</dbReference>
<keyword evidence="8 12" id="KW-0472">Membrane</keyword>
<evidence type="ECO:0000256" key="8">
    <source>
        <dbReference type="ARBA" id="ARBA00023136"/>
    </source>
</evidence>
<name>A0AAD9QKH2_ACRCE</name>
<dbReference type="GO" id="GO:0005886">
    <property type="term" value="C:plasma membrane"/>
    <property type="evidence" value="ECO:0007669"/>
    <property type="project" value="TreeGrafter"/>
</dbReference>
<dbReference type="GO" id="GO:0015280">
    <property type="term" value="F:ligand-gated sodium channel activity"/>
    <property type="evidence" value="ECO:0007669"/>
    <property type="project" value="TreeGrafter"/>
</dbReference>
<dbReference type="InterPro" id="IPR001873">
    <property type="entry name" value="ENaC"/>
</dbReference>
<evidence type="ECO:0000256" key="6">
    <source>
        <dbReference type="ARBA" id="ARBA00023053"/>
    </source>
</evidence>
<keyword evidence="2 11" id="KW-0813">Transport</keyword>
<dbReference type="PANTHER" id="PTHR11690">
    <property type="entry name" value="AMILORIDE-SENSITIVE SODIUM CHANNEL-RELATED"/>
    <property type="match status" value="1"/>
</dbReference>
<proteinExistence type="inferred from homology"/>
<reference evidence="13" key="2">
    <citation type="journal article" date="2023" name="Science">
        <title>Genomic signatures of disease resistance in endangered staghorn corals.</title>
        <authorList>
            <person name="Vollmer S.V."/>
            <person name="Selwyn J.D."/>
            <person name="Despard B.A."/>
            <person name="Roesel C.L."/>
        </authorList>
    </citation>
    <scope>NUCLEOTIDE SEQUENCE</scope>
    <source>
        <strain evidence="13">K2</strain>
    </source>
</reference>
<keyword evidence="7 11" id="KW-0406">Ion transport</keyword>
<evidence type="ECO:0000256" key="12">
    <source>
        <dbReference type="SAM" id="Phobius"/>
    </source>
</evidence>
<keyword evidence="6" id="KW-0915">Sodium</keyword>
<evidence type="ECO:0000256" key="4">
    <source>
        <dbReference type="ARBA" id="ARBA00022692"/>
    </source>
</evidence>
<evidence type="ECO:0000256" key="5">
    <source>
        <dbReference type="ARBA" id="ARBA00022989"/>
    </source>
</evidence>
<reference evidence="13" key="1">
    <citation type="journal article" date="2023" name="G3 (Bethesda)">
        <title>Whole genome assembly and annotation of the endangered Caribbean coral Acropora cervicornis.</title>
        <authorList>
            <person name="Selwyn J.D."/>
            <person name="Vollmer S.V."/>
        </authorList>
    </citation>
    <scope>NUCLEOTIDE SEQUENCE</scope>
    <source>
        <strain evidence="13">K2</strain>
    </source>
</reference>
<keyword evidence="4 11" id="KW-0812">Transmembrane</keyword>
<dbReference type="Proteomes" id="UP001249851">
    <property type="component" value="Unassembled WGS sequence"/>
</dbReference>
<evidence type="ECO:0000256" key="10">
    <source>
        <dbReference type="ARBA" id="ARBA00023303"/>
    </source>
</evidence>
<feature type="transmembrane region" description="Helical" evidence="12">
    <location>
        <begin position="51"/>
        <end position="71"/>
    </location>
</feature>
<accession>A0AAD9QKH2</accession>
<comment type="subcellular location">
    <subcellularLocation>
        <location evidence="1">Membrane</location>
        <topology evidence="1">Multi-pass membrane protein</topology>
    </subcellularLocation>
</comment>
<keyword evidence="3 11" id="KW-0894">Sodium channel</keyword>
<evidence type="ECO:0000256" key="1">
    <source>
        <dbReference type="ARBA" id="ARBA00004141"/>
    </source>
</evidence>
<gene>
    <name evidence="13" type="ORF">P5673_013837</name>
</gene>
<comment type="similarity">
    <text evidence="11">Belongs to the amiloride-sensitive sodium channel (TC 1.A.6) family.</text>
</comment>
<dbReference type="Gene3D" id="1.10.287.770">
    <property type="entry name" value="YojJ-like"/>
    <property type="match status" value="1"/>
</dbReference>
<evidence type="ECO:0000256" key="7">
    <source>
        <dbReference type="ARBA" id="ARBA00023065"/>
    </source>
</evidence>
<evidence type="ECO:0000256" key="11">
    <source>
        <dbReference type="RuleBase" id="RU000679"/>
    </source>
</evidence>
<evidence type="ECO:0000256" key="3">
    <source>
        <dbReference type="ARBA" id="ARBA00022461"/>
    </source>
</evidence>
<evidence type="ECO:0000313" key="13">
    <source>
        <dbReference type="EMBL" id="KAK2562872.1"/>
    </source>
</evidence>
<protein>
    <submittedName>
        <fullName evidence="13">Acid-sensing ion channel 1A</fullName>
    </submittedName>
</protein>
<evidence type="ECO:0000256" key="2">
    <source>
        <dbReference type="ARBA" id="ARBA00022448"/>
    </source>
</evidence>
<organism evidence="13 14">
    <name type="scientific">Acropora cervicornis</name>
    <name type="common">Staghorn coral</name>
    <dbReference type="NCBI Taxonomy" id="6130"/>
    <lineage>
        <taxon>Eukaryota</taxon>
        <taxon>Metazoa</taxon>
        <taxon>Cnidaria</taxon>
        <taxon>Anthozoa</taxon>
        <taxon>Hexacorallia</taxon>
        <taxon>Scleractinia</taxon>
        <taxon>Astrocoeniina</taxon>
        <taxon>Acroporidae</taxon>
        <taxon>Acropora</taxon>
    </lineage>
</organism>
<dbReference type="AlphaFoldDB" id="A0AAD9QKH2"/>
<dbReference type="Pfam" id="PF00858">
    <property type="entry name" value="ASC"/>
    <property type="match status" value="3"/>
</dbReference>
<evidence type="ECO:0000313" key="14">
    <source>
        <dbReference type="Proteomes" id="UP001249851"/>
    </source>
</evidence>
<comment type="caution">
    <text evidence="13">The sequence shown here is derived from an EMBL/GenBank/DDBJ whole genome shotgun (WGS) entry which is preliminary data.</text>
</comment>